<feature type="domain" description="HTH araC/xylS-type" evidence="4">
    <location>
        <begin position="154"/>
        <end position="253"/>
    </location>
</feature>
<comment type="caution">
    <text evidence="5">The sequence shown here is derived from an EMBL/GenBank/DDBJ whole genome shotgun (WGS) entry which is preliminary data.</text>
</comment>
<dbReference type="SUPFAM" id="SSF46689">
    <property type="entry name" value="Homeodomain-like"/>
    <property type="match status" value="1"/>
</dbReference>
<gene>
    <name evidence="5" type="ORF">K3174_06235</name>
</gene>
<keyword evidence="2" id="KW-0238">DNA-binding</keyword>
<name>A0ABS7J460_9SPHN</name>
<keyword evidence="1" id="KW-0805">Transcription regulation</keyword>
<dbReference type="Gene3D" id="1.10.10.60">
    <property type="entry name" value="Homeodomain-like"/>
    <property type="match status" value="1"/>
</dbReference>
<evidence type="ECO:0000313" key="5">
    <source>
        <dbReference type="EMBL" id="MBX7482122.1"/>
    </source>
</evidence>
<dbReference type="InterPro" id="IPR009057">
    <property type="entry name" value="Homeodomain-like_sf"/>
</dbReference>
<accession>A0ABS7J460</accession>
<evidence type="ECO:0000259" key="4">
    <source>
        <dbReference type="PROSITE" id="PS01124"/>
    </source>
</evidence>
<evidence type="ECO:0000313" key="6">
    <source>
        <dbReference type="Proteomes" id="UP000755104"/>
    </source>
</evidence>
<dbReference type="PROSITE" id="PS01124">
    <property type="entry name" value="HTH_ARAC_FAMILY_2"/>
    <property type="match status" value="1"/>
</dbReference>
<proteinExistence type="predicted"/>
<reference evidence="5 6" key="1">
    <citation type="submission" date="2021-08" db="EMBL/GenBank/DDBJ databases">
        <title>Comparative Genomics Analysis of the Genus Qipengyuania Reveals Extensive Genetic Diversity and Metabolic Versatility, Including the Description of Fifteen Novel Species.</title>
        <authorList>
            <person name="Liu Y."/>
        </authorList>
    </citation>
    <scope>NUCLEOTIDE SEQUENCE [LARGE SCALE GENOMIC DNA]</scope>
    <source>
        <strain evidence="5 6">6D47A</strain>
    </source>
</reference>
<evidence type="ECO:0000256" key="2">
    <source>
        <dbReference type="ARBA" id="ARBA00023125"/>
    </source>
</evidence>
<dbReference type="RefSeq" id="WP_221556888.1">
    <property type="nucleotide sequence ID" value="NZ_JAIGNO010000003.1"/>
</dbReference>
<dbReference type="PANTHER" id="PTHR46796">
    <property type="entry name" value="HTH-TYPE TRANSCRIPTIONAL ACTIVATOR RHAS-RELATED"/>
    <property type="match status" value="1"/>
</dbReference>
<evidence type="ECO:0000256" key="3">
    <source>
        <dbReference type="ARBA" id="ARBA00023163"/>
    </source>
</evidence>
<protein>
    <submittedName>
        <fullName evidence="5">Helix-turn-helix domain-containing protein</fullName>
    </submittedName>
</protein>
<dbReference type="SMART" id="SM00342">
    <property type="entry name" value="HTH_ARAC"/>
    <property type="match status" value="1"/>
</dbReference>
<dbReference type="EMBL" id="JAIGNO010000003">
    <property type="protein sequence ID" value="MBX7482122.1"/>
    <property type="molecule type" value="Genomic_DNA"/>
</dbReference>
<evidence type="ECO:0000256" key="1">
    <source>
        <dbReference type="ARBA" id="ARBA00023015"/>
    </source>
</evidence>
<dbReference type="InterPro" id="IPR050204">
    <property type="entry name" value="AraC_XylS_family_regulators"/>
</dbReference>
<sequence length="259" mass="28226">MSVRFDLFRSIGIRQIEPYFFVPGVPTQNRELPSLEPTLIFNTGAPISIVDASGHVLDVGTGDAFFAGLHRRFCFSRCAGSQSGIHVRLSPQAAIRLLGAGAAAVADHAVAVRHMPESGLAAALARYGPPDLARPYETVGLLIEEALVEAPGVSSETSWCINQLQQPGASVTAIARELGWSRRKIVDRCRDVLGITPKTFVRIARYRRLLATLDSAEMSWVDRAIDAGYYDQSHMLRDFAEFTGVSPTAYCKESGTFVQ</sequence>
<dbReference type="InterPro" id="IPR018060">
    <property type="entry name" value="HTH_AraC"/>
</dbReference>
<organism evidence="5 6">
    <name type="scientific">Qipengyuania qiaonensis</name>
    <dbReference type="NCBI Taxonomy" id="2867240"/>
    <lineage>
        <taxon>Bacteria</taxon>
        <taxon>Pseudomonadati</taxon>
        <taxon>Pseudomonadota</taxon>
        <taxon>Alphaproteobacteria</taxon>
        <taxon>Sphingomonadales</taxon>
        <taxon>Erythrobacteraceae</taxon>
        <taxon>Qipengyuania</taxon>
    </lineage>
</organism>
<keyword evidence="6" id="KW-1185">Reference proteome</keyword>
<dbReference type="Proteomes" id="UP000755104">
    <property type="component" value="Unassembled WGS sequence"/>
</dbReference>
<dbReference type="Pfam" id="PF12833">
    <property type="entry name" value="HTH_18"/>
    <property type="match status" value="1"/>
</dbReference>
<keyword evidence="3" id="KW-0804">Transcription</keyword>
<dbReference type="PANTHER" id="PTHR46796:SF15">
    <property type="entry name" value="BLL1074 PROTEIN"/>
    <property type="match status" value="1"/>
</dbReference>